<reference evidence="3 4" key="1">
    <citation type="journal article" date="2015" name="Antonie Van Leeuwenhoek">
        <title>Oceanobacillus bengalensis sp. nov., a bacterium isolated from seawater of the Bay of Bengal.</title>
        <authorList>
            <person name="Yongchang O."/>
            <person name="Xiang W."/>
            <person name="Wang G."/>
        </authorList>
    </citation>
    <scope>NUCLEOTIDE SEQUENCE [LARGE SCALE GENOMIC DNA]</scope>
    <source>
        <strain evidence="3 4">MCCC 1K00260</strain>
    </source>
</reference>
<feature type="signal peptide" evidence="2">
    <location>
        <begin position="1"/>
        <end position="21"/>
    </location>
</feature>
<dbReference type="OrthoDB" id="2138699at2"/>
<keyword evidence="2" id="KW-0732">Signal</keyword>
<comment type="caution">
    <text evidence="3">The sequence shown here is derived from an EMBL/GenBank/DDBJ whole genome shotgun (WGS) entry which is preliminary data.</text>
</comment>
<dbReference type="RefSeq" id="WP_121133542.1">
    <property type="nucleotide sequence ID" value="NZ_JBHUFK010000016.1"/>
</dbReference>
<organism evidence="3 4">
    <name type="scientific">Oceanobacillus bengalensis</name>
    <dbReference type="NCBI Taxonomy" id="1435466"/>
    <lineage>
        <taxon>Bacteria</taxon>
        <taxon>Bacillati</taxon>
        <taxon>Bacillota</taxon>
        <taxon>Bacilli</taxon>
        <taxon>Bacillales</taxon>
        <taxon>Bacillaceae</taxon>
        <taxon>Oceanobacillus</taxon>
    </lineage>
</organism>
<evidence type="ECO:0000313" key="4">
    <source>
        <dbReference type="Proteomes" id="UP000281813"/>
    </source>
</evidence>
<accession>A0A494YU39</accession>
<dbReference type="Pfam" id="PF16781">
    <property type="entry name" value="DUF5068"/>
    <property type="match status" value="1"/>
</dbReference>
<protein>
    <submittedName>
        <fullName evidence="3">DUF5068 domain-containing protein</fullName>
    </submittedName>
</protein>
<dbReference type="AlphaFoldDB" id="A0A494YU39"/>
<dbReference type="EMBL" id="RBZO01000029">
    <property type="protein sequence ID" value="RKQ13568.1"/>
    <property type="molecule type" value="Genomic_DNA"/>
</dbReference>
<dbReference type="Gene3D" id="2.60.40.4170">
    <property type="match status" value="1"/>
</dbReference>
<name>A0A494YU39_9BACI</name>
<dbReference type="PROSITE" id="PS51257">
    <property type="entry name" value="PROKAR_LIPOPROTEIN"/>
    <property type="match status" value="1"/>
</dbReference>
<feature type="compositionally biased region" description="Acidic residues" evidence="1">
    <location>
        <begin position="27"/>
        <end position="73"/>
    </location>
</feature>
<feature type="chain" id="PRO_5039542646" evidence="2">
    <location>
        <begin position="22"/>
        <end position="433"/>
    </location>
</feature>
<dbReference type="InterPro" id="IPR031888">
    <property type="entry name" value="DUF5068"/>
</dbReference>
<evidence type="ECO:0000256" key="2">
    <source>
        <dbReference type="SAM" id="SignalP"/>
    </source>
</evidence>
<feature type="region of interest" description="Disordered" evidence="1">
    <location>
        <begin position="27"/>
        <end position="91"/>
    </location>
</feature>
<proteinExistence type="predicted"/>
<evidence type="ECO:0000256" key="1">
    <source>
        <dbReference type="SAM" id="MobiDB-lite"/>
    </source>
</evidence>
<dbReference type="Proteomes" id="UP000281813">
    <property type="component" value="Unassembled WGS sequence"/>
</dbReference>
<keyword evidence="4" id="KW-1185">Reference proteome</keyword>
<evidence type="ECO:0000313" key="3">
    <source>
        <dbReference type="EMBL" id="RKQ13568.1"/>
    </source>
</evidence>
<gene>
    <name evidence="3" type="ORF">D8M05_15880</name>
</gene>
<sequence length="433" mass="48699">MFKKKWLGVLLCSIAVLILVACGDEAEEASTEETEEKDASEVEDEAVEEETESADEVKSEDDSEEPEEVEDTENSSSSAPTNENINPAIAEETDGNVEIIYTNNEAGFSNDLNGFLINVDAYQIAKVTDMNADQEFRFDGAFEGYVVTAKASIENTTDKDIYNNYVMRIQLADRSDYVPSSAQYYIPEDMKIEWENTDDIGKFEPGFQKDIFVTFLFTNEEYEKLSTVDPKFIIEGGASENDDFSDSFGEDAIFDFVYSEEQAEQVANAPDFYQDKLTTDNIATKEIIYEKTDINETKELDGAKITLEGVQYTDITPNESSAERFSNFDGEELVALTIKINIENGSEQLIWNNSLGSILSVNDDEARYISQGMVENATPQDIAAGETGEKLFVFLFEKKYFDIYETFDLEVGPFMGDDGELFKGHKVEFELPR</sequence>